<comment type="caution">
    <text evidence="3">The sequence shown here is derived from an EMBL/GenBank/DDBJ whole genome shotgun (WGS) entry which is preliminary data.</text>
</comment>
<keyword evidence="1" id="KW-0863">Zinc-finger</keyword>
<dbReference type="InterPro" id="IPR036236">
    <property type="entry name" value="Znf_C2H2_sf"/>
</dbReference>
<keyword evidence="1" id="KW-0862">Zinc</keyword>
<dbReference type="GO" id="GO:0008270">
    <property type="term" value="F:zinc ion binding"/>
    <property type="evidence" value="ECO:0007669"/>
    <property type="project" value="UniProtKB-KW"/>
</dbReference>
<proteinExistence type="predicted"/>
<evidence type="ECO:0000256" key="1">
    <source>
        <dbReference type="PROSITE-ProRule" id="PRU00042"/>
    </source>
</evidence>
<dbReference type="PROSITE" id="PS00028">
    <property type="entry name" value="ZINC_FINGER_C2H2_1"/>
    <property type="match status" value="2"/>
</dbReference>
<organism evidence="3 4">
    <name type="scientific">Caerostris darwini</name>
    <dbReference type="NCBI Taxonomy" id="1538125"/>
    <lineage>
        <taxon>Eukaryota</taxon>
        <taxon>Metazoa</taxon>
        <taxon>Ecdysozoa</taxon>
        <taxon>Arthropoda</taxon>
        <taxon>Chelicerata</taxon>
        <taxon>Arachnida</taxon>
        <taxon>Araneae</taxon>
        <taxon>Araneomorphae</taxon>
        <taxon>Entelegynae</taxon>
        <taxon>Araneoidea</taxon>
        <taxon>Araneidae</taxon>
        <taxon>Caerostris</taxon>
    </lineage>
</organism>
<keyword evidence="1" id="KW-0479">Metal-binding</keyword>
<dbReference type="PROSITE" id="PS50157">
    <property type="entry name" value="ZINC_FINGER_C2H2_2"/>
    <property type="match status" value="1"/>
</dbReference>
<reference evidence="3 4" key="1">
    <citation type="submission" date="2021-06" db="EMBL/GenBank/DDBJ databases">
        <title>Caerostris darwini draft genome.</title>
        <authorList>
            <person name="Kono N."/>
            <person name="Arakawa K."/>
        </authorList>
    </citation>
    <scope>NUCLEOTIDE SEQUENCE [LARGE SCALE GENOMIC DNA]</scope>
</reference>
<sequence length="178" mass="20054">MNAESVQTLVVDESKFRVTEEYYEGISRIEVGKENSIIVLNFDVSFIFKCQLNMLEPGSVSLFTVIKNSAEQKVDENCNDESNSDIINLCDFSFCEGDFYFVCGICRRWFTTTSSLTIHFSGHFNDCPKCDVCDATFTTAEDYSQHCAQHIGHSCMFLSIGLKRVGVTIEAGMKKVLK</sequence>
<accession>A0AAV4WZY9</accession>
<dbReference type="Pfam" id="PF12874">
    <property type="entry name" value="zf-met"/>
    <property type="match status" value="1"/>
</dbReference>
<dbReference type="InterPro" id="IPR013087">
    <property type="entry name" value="Znf_C2H2_type"/>
</dbReference>
<name>A0AAV4WZY9_9ARAC</name>
<feature type="domain" description="C2H2-type" evidence="2">
    <location>
        <begin position="101"/>
        <end position="128"/>
    </location>
</feature>
<dbReference type="SUPFAM" id="SSF57667">
    <property type="entry name" value="beta-beta-alpha zinc fingers"/>
    <property type="match status" value="1"/>
</dbReference>
<evidence type="ECO:0000313" key="4">
    <source>
        <dbReference type="Proteomes" id="UP001054837"/>
    </source>
</evidence>
<dbReference type="AlphaFoldDB" id="A0AAV4WZY9"/>
<evidence type="ECO:0000313" key="3">
    <source>
        <dbReference type="EMBL" id="GIY88106.1"/>
    </source>
</evidence>
<dbReference type="SMART" id="SM00355">
    <property type="entry name" value="ZnF_C2H2"/>
    <property type="match status" value="2"/>
</dbReference>
<dbReference type="Gene3D" id="3.30.160.60">
    <property type="entry name" value="Classic Zinc Finger"/>
    <property type="match status" value="1"/>
</dbReference>
<evidence type="ECO:0000259" key="2">
    <source>
        <dbReference type="PROSITE" id="PS50157"/>
    </source>
</evidence>
<dbReference type="EMBL" id="BPLQ01015448">
    <property type="protein sequence ID" value="GIY88106.1"/>
    <property type="molecule type" value="Genomic_DNA"/>
</dbReference>
<protein>
    <submittedName>
        <fullName evidence="3">Zinc finger protein 227</fullName>
    </submittedName>
</protein>
<gene>
    <name evidence="3" type="primary">ZNF227_26</name>
    <name evidence="3" type="ORF">CDAR_83951</name>
</gene>
<keyword evidence="4" id="KW-1185">Reference proteome</keyword>
<dbReference type="Proteomes" id="UP001054837">
    <property type="component" value="Unassembled WGS sequence"/>
</dbReference>